<evidence type="ECO:0000259" key="2">
    <source>
        <dbReference type="Pfam" id="PF02698"/>
    </source>
</evidence>
<dbReference type="InterPro" id="IPR051599">
    <property type="entry name" value="Cell_Envelope_Assoc"/>
</dbReference>
<accession>A0AAP5H6F5</accession>
<dbReference type="Pfam" id="PF02698">
    <property type="entry name" value="DUF218"/>
    <property type="match status" value="1"/>
</dbReference>
<evidence type="ECO:0000313" key="4">
    <source>
        <dbReference type="Proteomes" id="UP001254832"/>
    </source>
</evidence>
<evidence type="ECO:0000313" key="3">
    <source>
        <dbReference type="EMBL" id="MDR6726687.1"/>
    </source>
</evidence>
<keyword evidence="1" id="KW-0472">Membrane</keyword>
<dbReference type="AlphaFoldDB" id="A0AAP5H6F5"/>
<dbReference type="CDD" id="cd06259">
    <property type="entry name" value="YdcF-like"/>
    <property type="match status" value="1"/>
</dbReference>
<name>A0AAP5H6F5_PAEAM</name>
<keyword evidence="1" id="KW-1133">Transmembrane helix</keyword>
<reference evidence="3" key="1">
    <citation type="submission" date="2023-07" db="EMBL/GenBank/DDBJ databases">
        <title>Sorghum-associated microbial communities from plants grown in Nebraska, USA.</title>
        <authorList>
            <person name="Schachtman D."/>
        </authorList>
    </citation>
    <scope>NUCLEOTIDE SEQUENCE</scope>
    <source>
        <strain evidence="3">BE80</strain>
    </source>
</reference>
<sequence>MRKITTFLREKGLIIDIILLVCLVIFLIIWGRNFAVTFFGAISVAFMVLRRINYEKHVVLKRIILSGLGIVAVSFIIIEALVFTQLGANDQEEADYVIILGSGIKGTELSLTLKQRLDASLDYIQAHPQIPVIVSGGQGPGEDITEALAMKTYLLTQGINANRIIMEDRSTSTRENLVFSKEIIDQAGVMNPEIMIVTSDYHMFRAKYLAVKSGYSAEYGISASSPVHLKPIYMIREYLAVIKALI</sequence>
<organism evidence="3 4">
    <name type="scientific">Paenibacillus amylolyticus</name>
    <dbReference type="NCBI Taxonomy" id="1451"/>
    <lineage>
        <taxon>Bacteria</taxon>
        <taxon>Bacillati</taxon>
        <taxon>Bacillota</taxon>
        <taxon>Bacilli</taxon>
        <taxon>Bacillales</taxon>
        <taxon>Paenibacillaceae</taxon>
        <taxon>Paenibacillus</taxon>
    </lineage>
</organism>
<dbReference type="RefSeq" id="WP_056698772.1">
    <property type="nucleotide sequence ID" value="NZ_JAVDTR010000019.1"/>
</dbReference>
<gene>
    <name evidence="3" type="ORF">J2W91_005209</name>
</gene>
<dbReference type="Gene3D" id="3.40.50.620">
    <property type="entry name" value="HUPs"/>
    <property type="match status" value="1"/>
</dbReference>
<proteinExistence type="predicted"/>
<dbReference type="InterPro" id="IPR003848">
    <property type="entry name" value="DUF218"/>
</dbReference>
<dbReference type="InterPro" id="IPR014729">
    <property type="entry name" value="Rossmann-like_a/b/a_fold"/>
</dbReference>
<dbReference type="PANTHER" id="PTHR30336">
    <property type="entry name" value="INNER MEMBRANE PROTEIN, PROBABLE PERMEASE"/>
    <property type="match status" value="1"/>
</dbReference>
<dbReference type="PANTHER" id="PTHR30336:SF4">
    <property type="entry name" value="ENVELOPE BIOGENESIS FACTOR ELYC"/>
    <property type="match status" value="1"/>
</dbReference>
<dbReference type="GO" id="GO:0043164">
    <property type="term" value="P:Gram-negative-bacterium-type cell wall biogenesis"/>
    <property type="evidence" value="ECO:0007669"/>
    <property type="project" value="TreeGrafter"/>
</dbReference>
<evidence type="ECO:0000256" key="1">
    <source>
        <dbReference type="SAM" id="Phobius"/>
    </source>
</evidence>
<feature type="transmembrane region" description="Helical" evidence="1">
    <location>
        <begin position="64"/>
        <end position="83"/>
    </location>
</feature>
<dbReference type="GO" id="GO:0000270">
    <property type="term" value="P:peptidoglycan metabolic process"/>
    <property type="evidence" value="ECO:0007669"/>
    <property type="project" value="TreeGrafter"/>
</dbReference>
<dbReference type="GO" id="GO:0005886">
    <property type="term" value="C:plasma membrane"/>
    <property type="evidence" value="ECO:0007669"/>
    <property type="project" value="TreeGrafter"/>
</dbReference>
<comment type="caution">
    <text evidence="3">The sequence shown here is derived from an EMBL/GenBank/DDBJ whole genome shotgun (WGS) entry which is preliminary data.</text>
</comment>
<feature type="transmembrane region" description="Helical" evidence="1">
    <location>
        <begin position="12"/>
        <end position="30"/>
    </location>
</feature>
<feature type="transmembrane region" description="Helical" evidence="1">
    <location>
        <begin position="36"/>
        <end position="52"/>
    </location>
</feature>
<dbReference type="EMBL" id="JAVDTR010000019">
    <property type="protein sequence ID" value="MDR6726687.1"/>
    <property type="molecule type" value="Genomic_DNA"/>
</dbReference>
<protein>
    <submittedName>
        <fullName evidence="3">Uncharacterized SAM-binding protein YcdF (DUF218 family)</fullName>
    </submittedName>
</protein>
<feature type="domain" description="DUF218" evidence="2">
    <location>
        <begin position="95"/>
        <end position="240"/>
    </location>
</feature>
<dbReference type="Proteomes" id="UP001254832">
    <property type="component" value="Unassembled WGS sequence"/>
</dbReference>
<keyword evidence="1" id="KW-0812">Transmembrane</keyword>